<feature type="transmembrane region" description="Helical" evidence="1">
    <location>
        <begin position="88"/>
        <end position="106"/>
    </location>
</feature>
<keyword evidence="1" id="KW-1133">Transmembrane helix</keyword>
<keyword evidence="5" id="KW-1185">Reference proteome</keyword>
<keyword evidence="1" id="KW-0472">Membrane</keyword>
<organism evidence="3 5">
    <name type="scientific">Caenorhabditis briggsae</name>
    <dbReference type="NCBI Taxonomy" id="6238"/>
    <lineage>
        <taxon>Eukaryota</taxon>
        <taxon>Metazoa</taxon>
        <taxon>Ecdysozoa</taxon>
        <taxon>Nematoda</taxon>
        <taxon>Chromadorea</taxon>
        <taxon>Rhabditida</taxon>
        <taxon>Rhabditina</taxon>
        <taxon>Rhabditomorpha</taxon>
        <taxon>Rhabditoidea</taxon>
        <taxon>Rhabditidae</taxon>
        <taxon>Peloderinae</taxon>
        <taxon>Caenorhabditis</taxon>
    </lineage>
</organism>
<evidence type="ECO:0000313" key="5">
    <source>
        <dbReference type="Proteomes" id="UP000829354"/>
    </source>
</evidence>
<name>A0AAE9E593_CAEBR</name>
<evidence type="ECO:0000313" key="3">
    <source>
        <dbReference type="EMBL" id="UMM12920.1"/>
    </source>
</evidence>
<feature type="transmembrane region" description="Helical" evidence="1">
    <location>
        <begin position="45"/>
        <end position="68"/>
    </location>
</feature>
<protein>
    <submittedName>
        <fullName evidence="3">Uncharacterized protein</fullName>
    </submittedName>
</protein>
<gene>
    <name evidence="2" type="ORF">L3Y34_015375</name>
    <name evidence="3" type="ORF">L5515_001455</name>
</gene>
<evidence type="ECO:0000313" key="2">
    <source>
        <dbReference type="EMBL" id="ULU11972.1"/>
    </source>
</evidence>
<keyword evidence="1" id="KW-0812">Transmembrane</keyword>
<evidence type="ECO:0000256" key="1">
    <source>
        <dbReference type="SAM" id="Phobius"/>
    </source>
</evidence>
<dbReference type="AlphaFoldDB" id="A0AAE9E593"/>
<reference evidence="3 5" key="1">
    <citation type="submission" date="2022-04" db="EMBL/GenBank/DDBJ databases">
        <title>Chromosome-level reference genomes for two strains of Caenorhabditis briggsae: an improved platform for comparative genomics.</title>
        <authorList>
            <person name="Stevens L."/>
            <person name="Andersen E."/>
        </authorList>
    </citation>
    <scope>NUCLEOTIDE SEQUENCE [LARGE SCALE GENOMIC DNA]</scope>
    <source>
        <strain evidence="3">VX34</strain>
        <tissue evidence="3">Whole-organism</tissue>
    </source>
</reference>
<dbReference type="Proteomes" id="UP000829354">
    <property type="component" value="Chromosome I"/>
</dbReference>
<evidence type="ECO:0000313" key="4">
    <source>
        <dbReference type="Proteomes" id="UP000827892"/>
    </source>
</evidence>
<sequence>MEERKEFKEPTIVKNVDLNDGYGFTWNESIFWSRIKSTGKICMKLIVLSICVLACCILFFFEAVAVSITTPIHTLEEMKKVEDEEAKMHLKSFILLLWSFAVYTLITEMMTIMTLNDKIRILESIRYRSKMEATLSLIRQKSYFDADAVDFILENEATYKVDAVSDEMEVKEMVFHRVHGMNPHKSFFYSDC</sequence>
<reference evidence="2 4" key="2">
    <citation type="submission" date="2022-05" db="EMBL/GenBank/DDBJ databases">
        <title>Chromosome-level reference genomes for two strains of Caenorhabditis briggsae: an improved platform for comparative genomics.</title>
        <authorList>
            <person name="Stevens L."/>
            <person name="Andersen E.C."/>
        </authorList>
    </citation>
    <scope>NUCLEOTIDE SEQUENCE [LARGE SCALE GENOMIC DNA]</scope>
    <source>
        <strain evidence="2">QX1410_ONT</strain>
        <tissue evidence="2">Whole-organism</tissue>
    </source>
</reference>
<dbReference type="Proteomes" id="UP000827892">
    <property type="component" value="Chromosome I"/>
</dbReference>
<dbReference type="EMBL" id="CP090891">
    <property type="protein sequence ID" value="ULU11972.1"/>
    <property type="molecule type" value="Genomic_DNA"/>
</dbReference>
<accession>A0AAE9E593</accession>
<dbReference type="EMBL" id="CP092620">
    <property type="protein sequence ID" value="UMM12920.1"/>
    <property type="molecule type" value="Genomic_DNA"/>
</dbReference>
<proteinExistence type="predicted"/>